<dbReference type="Pfam" id="PF00474">
    <property type="entry name" value="SSF"/>
    <property type="match status" value="1"/>
</dbReference>
<keyword evidence="5 7" id="KW-0472">Membrane</keyword>
<feature type="transmembrane region" description="Helical" evidence="7">
    <location>
        <begin position="7"/>
        <end position="28"/>
    </location>
</feature>
<evidence type="ECO:0000256" key="3">
    <source>
        <dbReference type="ARBA" id="ARBA00022692"/>
    </source>
</evidence>
<dbReference type="EMBL" id="CAJPDS010000082">
    <property type="protein sequence ID" value="CAF9935403.1"/>
    <property type="molecule type" value="Genomic_DNA"/>
</dbReference>
<dbReference type="InterPro" id="IPR038377">
    <property type="entry name" value="Na/Glc_symporter_sf"/>
</dbReference>
<dbReference type="Gene3D" id="1.20.1730.10">
    <property type="entry name" value="Sodium/glucose cotransporter"/>
    <property type="match status" value="1"/>
</dbReference>
<comment type="subcellular location">
    <subcellularLocation>
        <location evidence="1">Membrane</location>
        <topology evidence="1">Multi-pass membrane protein</topology>
    </subcellularLocation>
</comment>
<evidence type="ECO:0000256" key="2">
    <source>
        <dbReference type="ARBA" id="ARBA00006434"/>
    </source>
</evidence>
<dbReference type="Proteomes" id="UP000664521">
    <property type="component" value="Unassembled WGS sequence"/>
</dbReference>
<feature type="transmembrane region" description="Helical" evidence="7">
    <location>
        <begin position="48"/>
        <end position="68"/>
    </location>
</feature>
<evidence type="ECO:0000256" key="4">
    <source>
        <dbReference type="ARBA" id="ARBA00022989"/>
    </source>
</evidence>
<dbReference type="InterPro" id="IPR031155">
    <property type="entry name" value="DUR"/>
</dbReference>
<evidence type="ECO:0000313" key="8">
    <source>
        <dbReference type="EMBL" id="CAF9935403.1"/>
    </source>
</evidence>
<evidence type="ECO:0000313" key="9">
    <source>
        <dbReference type="Proteomes" id="UP000664521"/>
    </source>
</evidence>
<accession>A0A8H3G2F1</accession>
<feature type="transmembrane region" description="Helical" evidence="7">
    <location>
        <begin position="152"/>
        <end position="174"/>
    </location>
</feature>
<dbReference type="AlphaFoldDB" id="A0A8H3G2F1"/>
<dbReference type="PROSITE" id="PS50283">
    <property type="entry name" value="NA_SOLUT_SYMP_3"/>
    <property type="match status" value="1"/>
</dbReference>
<keyword evidence="3 7" id="KW-0812">Transmembrane</keyword>
<keyword evidence="4 7" id="KW-1133">Transmembrane helix</keyword>
<name>A0A8H3G2F1_9LECA</name>
<feature type="transmembrane region" description="Helical" evidence="7">
    <location>
        <begin position="120"/>
        <end position="140"/>
    </location>
</feature>
<dbReference type="InterPro" id="IPR001734">
    <property type="entry name" value="Na/solute_symporter"/>
</dbReference>
<dbReference type="PANTHER" id="PTHR46154">
    <property type="match status" value="1"/>
</dbReference>
<comment type="caution">
    <text evidence="8">The sequence shown here is derived from an EMBL/GenBank/DDBJ whole genome shotgun (WGS) entry which is preliminary data.</text>
</comment>
<keyword evidence="9" id="KW-1185">Reference proteome</keyword>
<evidence type="ECO:0000256" key="5">
    <source>
        <dbReference type="ARBA" id="ARBA00023136"/>
    </source>
</evidence>
<protein>
    <recommendedName>
        <fullName evidence="10">Urea active transporter</fullName>
    </recommendedName>
</protein>
<reference evidence="8" key="1">
    <citation type="submission" date="2021-03" db="EMBL/GenBank/DDBJ databases">
        <authorList>
            <person name="Tagirdzhanova G."/>
        </authorList>
    </citation>
    <scope>NUCLEOTIDE SEQUENCE</scope>
</reference>
<comment type="similarity">
    <text evidence="2 6">Belongs to the sodium:solute symporter (SSF) (TC 2.A.21) family.</text>
</comment>
<evidence type="ECO:0000256" key="6">
    <source>
        <dbReference type="RuleBase" id="RU362091"/>
    </source>
</evidence>
<feature type="transmembrane region" description="Helical" evidence="7">
    <location>
        <begin position="330"/>
        <end position="352"/>
    </location>
</feature>
<feature type="transmembrane region" description="Helical" evidence="7">
    <location>
        <begin position="180"/>
        <end position="203"/>
    </location>
</feature>
<sequence length="398" mass="43519">MTSKGGIYFGILHILANFGLVIMDTSFFVKAFSASPSAVVPGYVIGGIAYFAVPWCLGTLMSFVALGLEGNPRFPTYPRRMSSTEISNGLVLPYAAITIAGKGGAAATLLITFMAVTSTLSAQVIAVSSIISFDVYRTYINKRATDIDVIRWSHYGVVFFGIFSAAFSTLLHYVGVDLGWTLYMLAVIVSPLLGMATGLAVWLGSARALYGGTTVATTGQILPCVYGTVASCFSPLPYTIILSLFNPQDFDWADFRKEKLAFEAPDDAIDPVIRHELDENPSGPGSQPHLKRWVKIAAYWSIATFVGHWVLWPLPMYASKFIFTKTFFQAWLVVAIIWLWGTLLVGGFYPLIDGHRQFTAIYKSLRYGKGQQQNAVVFQEGSSDGEVTPTEKVEPGQK</sequence>
<dbReference type="GO" id="GO:0005886">
    <property type="term" value="C:plasma membrane"/>
    <property type="evidence" value="ECO:0007669"/>
    <property type="project" value="TreeGrafter"/>
</dbReference>
<dbReference type="PANTHER" id="PTHR46154:SF1">
    <property type="entry name" value="ACTIVE TRANSPORTER, PUTATIVE (AFU_ORTHOLOGUE AFUA_1G17570)-RELATED"/>
    <property type="match status" value="1"/>
</dbReference>
<proteinExistence type="inferred from homology"/>
<organism evidence="8 9">
    <name type="scientific">Heterodermia speciosa</name>
    <dbReference type="NCBI Taxonomy" id="116794"/>
    <lineage>
        <taxon>Eukaryota</taxon>
        <taxon>Fungi</taxon>
        <taxon>Dikarya</taxon>
        <taxon>Ascomycota</taxon>
        <taxon>Pezizomycotina</taxon>
        <taxon>Lecanoromycetes</taxon>
        <taxon>OSLEUM clade</taxon>
        <taxon>Lecanoromycetidae</taxon>
        <taxon>Caliciales</taxon>
        <taxon>Physciaceae</taxon>
        <taxon>Heterodermia</taxon>
    </lineage>
</organism>
<dbReference type="GO" id="GO:0015204">
    <property type="term" value="F:urea transmembrane transporter activity"/>
    <property type="evidence" value="ECO:0007669"/>
    <property type="project" value="InterPro"/>
</dbReference>
<evidence type="ECO:0000256" key="1">
    <source>
        <dbReference type="ARBA" id="ARBA00004141"/>
    </source>
</evidence>
<gene>
    <name evidence="8" type="ORF">HETSPECPRED_009779</name>
</gene>
<feature type="transmembrane region" description="Helical" evidence="7">
    <location>
        <begin position="296"/>
        <end position="318"/>
    </location>
</feature>
<evidence type="ECO:0000256" key="7">
    <source>
        <dbReference type="SAM" id="Phobius"/>
    </source>
</evidence>
<feature type="transmembrane region" description="Helical" evidence="7">
    <location>
        <begin position="89"/>
        <end position="114"/>
    </location>
</feature>
<evidence type="ECO:0008006" key="10">
    <source>
        <dbReference type="Google" id="ProtNLM"/>
    </source>
</evidence>
<dbReference type="OrthoDB" id="6132759at2759"/>